<dbReference type="STRING" id="1505087.AYJ54_00620"/>
<reference evidence="1 2" key="1">
    <citation type="submission" date="2016-03" db="EMBL/GenBank/DDBJ databases">
        <title>Draft Genome Sequence of the Strain BR 10245 (Bradyrhizobium sp.) isolated from nodules of Centrolobium paraense.</title>
        <authorList>
            <person name="Simoes-Araujo J.L.Sr."/>
            <person name="Barauna A.C."/>
            <person name="Silva K."/>
            <person name="Zilli J.E."/>
        </authorList>
    </citation>
    <scope>NUCLEOTIDE SEQUENCE [LARGE SCALE GENOMIC DNA]</scope>
    <source>
        <strain evidence="1 2">BR 10245</strain>
    </source>
</reference>
<accession>A0A176YFM7</accession>
<keyword evidence="2" id="KW-1185">Reference proteome</keyword>
<dbReference type="RefSeq" id="WP_063703525.1">
    <property type="nucleotide sequence ID" value="NZ_LUUB01000079.1"/>
</dbReference>
<dbReference type="Proteomes" id="UP000076959">
    <property type="component" value="Unassembled WGS sequence"/>
</dbReference>
<evidence type="ECO:0000313" key="1">
    <source>
        <dbReference type="EMBL" id="OAF05442.1"/>
    </source>
</evidence>
<sequence>MTPIHVIARRLERIPLHHRIAHLKALAAAEKPRSGRRNELEGLLAECVLKQLKRETRAA</sequence>
<dbReference type="AlphaFoldDB" id="A0A176YFM7"/>
<proteinExistence type="predicted"/>
<name>A0A176YFM7_9BRAD</name>
<evidence type="ECO:0000313" key="2">
    <source>
        <dbReference type="Proteomes" id="UP000076959"/>
    </source>
</evidence>
<gene>
    <name evidence="1" type="ORF">AYJ54_00620</name>
</gene>
<comment type="caution">
    <text evidence="1">The sequence shown here is derived from an EMBL/GenBank/DDBJ whole genome shotgun (WGS) entry which is preliminary data.</text>
</comment>
<dbReference type="EMBL" id="LUUB01000079">
    <property type="protein sequence ID" value="OAF05442.1"/>
    <property type="molecule type" value="Genomic_DNA"/>
</dbReference>
<protein>
    <submittedName>
        <fullName evidence="1">Uncharacterized protein</fullName>
    </submittedName>
</protein>
<organism evidence="1 2">
    <name type="scientific">Bradyrhizobium centrolobii</name>
    <dbReference type="NCBI Taxonomy" id="1505087"/>
    <lineage>
        <taxon>Bacteria</taxon>
        <taxon>Pseudomonadati</taxon>
        <taxon>Pseudomonadota</taxon>
        <taxon>Alphaproteobacteria</taxon>
        <taxon>Hyphomicrobiales</taxon>
        <taxon>Nitrobacteraceae</taxon>
        <taxon>Bradyrhizobium</taxon>
    </lineage>
</organism>